<dbReference type="Gene3D" id="3.30.980.10">
    <property type="entry name" value="Threonyl-trna Synthetase, Chain A, domain 2"/>
    <property type="match status" value="1"/>
</dbReference>
<dbReference type="SUPFAM" id="SSF55681">
    <property type="entry name" value="Class II aaRS and biotin synthetases"/>
    <property type="match status" value="1"/>
</dbReference>
<evidence type="ECO:0000256" key="2">
    <source>
        <dbReference type="ARBA" id="ARBA00022490"/>
    </source>
</evidence>
<keyword evidence="8 13" id="KW-0067">ATP-binding</keyword>
<dbReference type="PROSITE" id="PS50862">
    <property type="entry name" value="AA_TRNA_LIGASE_II"/>
    <property type="match status" value="1"/>
</dbReference>
<feature type="binding site" evidence="13">
    <location>
        <position position="331"/>
    </location>
    <ligand>
        <name>Zn(2+)</name>
        <dbReference type="ChEBI" id="CHEBI:29105"/>
        <note>catalytic</note>
    </ligand>
</feature>
<comment type="subcellular location">
    <subcellularLocation>
        <location evidence="13">Cytoplasm</location>
    </subcellularLocation>
</comment>
<dbReference type="Pfam" id="PF00587">
    <property type="entry name" value="tRNA-synt_2b"/>
    <property type="match status" value="1"/>
</dbReference>
<dbReference type="InterPro" id="IPR006195">
    <property type="entry name" value="aa-tRNA-synth_II"/>
</dbReference>
<keyword evidence="11 13" id="KW-0030">Aminoacyl-tRNA synthetase</keyword>
<dbReference type="GO" id="GO:0046872">
    <property type="term" value="F:metal ion binding"/>
    <property type="evidence" value="ECO:0007669"/>
    <property type="project" value="UniProtKB-KW"/>
</dbReference>
<dbReference type="Pfam" id="PF03129">
    <property type="entry name" value="HGTP_anticodon"/>
    <property type="match status" value="1"/>
</dbReference>
<feature type="binding site" evidence="13">
    <location>
        <position position="382"/>
    </location>
    <ligand>
        <name>Zn(2+)</name>
        <dbReference type="ChEBI" id="CHEBI:29105"/>
        <note>catalytic</note>
    </ligand>
</feature>
<comment type="similarity">
    <text evidence="1 13">Belongs to the class-II aminoacyl-tRNA synthetase family.</text>
</comment>
<evidence type="ECO:0000256" key="7">
    <source>
        <dbReference type="ARBA" id="ARBA00022833"/>
    </source>
</evidence>
<dbReference type="AlphaFoldDB" id="A0A7C5DGD9"/>
<evidence type="ECO:0000256" key="9">
    <source>
        <dbReference type="ARBA" id="ARBA00022884"/>
    </source>
</evidence>
<keyword evidence="10 13" id="KW-0648">Protein biosynthesis</keyword>
<feature type="domain" description="Aminoacyl-transfer RNA synthetases class-II family profile" evidence="14">
    <location>
        <begin position="254"/>
        <end position="535"/>
    </location>
</feature>
<sequence>MIKLVFKGGAIVFDGSSPTTIKEIVAKERPDLFREYIAANKNGEIIDFHIPVKDGEFKLIPFDEKEGLRVLWHSASHILAQAVLRLFPDAKPGIGPAIENGFYYDFYLEKPFTPDDLDRIEKEMQNIIKEDYTIKRESISKREARKLFVKNKFKIELINEIEGDSVTIYSQGEFVDLCRGPHILSTGKVGFVKLLSVASAYWRGDEEKESMQRIYGIAFRKKEILKEYIKRQEEAKRYDHRVLGKELGIFGIYEEAGPGLIFWHPNGAIIRREIENFWINEHIKRGYQLVYTPHIARSKLWEISGHLEFYKDNMYIFPVDEEDYVVKPMNCPGHILIYKSKIHSYRDLPVRFAELGTVYRRERSGVLHGMLRVRGFTQDDGHIFCTPEQLNEEILKVFDLSIFMMETFGYKDYKIDLSVRDPLHKEKYAGNDDDWEMAESALAKALKNRGYPYKREEGEAVFYGPKIDIKLLDAFGREWQGPTIQFDFNLAKRFDVFYIGEDGNKHNVYLIHRALLGSMERFIGGLIEHYKGAFPLWLSPIQVKVLTVTEDGEEFALEIYNQFLEAGIRVELDIRNEKIGKKIREAEVNKIPYMVIIGKKEKESREVSVREHKKGDIGNFTIENFIVMLKEKIIAREVSYSKEV</sequence>
<dbReference type="GO" id="GO:0006435">
    <property type="term" value="P:threonyl-tRNA aminoacylation"/>
    <property type="evidence" value="ECO:0007669"/>
    <property type="project" value="UniProtKB-UniRule"/>
</dbReference>
<evidence type="ECO:0000256" key="4">
    <source>
        <dbReference type="ARBA" id="ARBA00022598"/>
    </source>
</evidence>
<dbReference type="SUPFAM" id="SSF52954">
    <property type="entry name" value="Class II aaRS ABD-related"/>
    <property type="match status" value="1"/>
</dbReference>
<dbReference type="GO" id="GO:0004829">
    <property type="term" value="F:threonine-tRNA ligase activity"/>
    <property type="evidence" value="ECO:0007669"/>
    <property type="project" value="UniProtKB-UniRule"/>
</dbReference>
<dbReference type="Pfam" id="PF07973">
    <property type="entry name" value="tRNA_SAD"/>
    <property type="match status" value="1"/>
</dbReference>
<evidence type="ECO:0000256" key="6">
    <source>
        <dbReference type="ARBA" id="ARBA00022741"/>
    </source>
</evidence>
<accession>A0A7C5DGD9</accession>
<comment type="cofactor">
    <cofactor evidence="13">
        <name>Zn(2+)</name>
        <dbReference type="ChEBI" id="CHEBI:29105"/>
    </cofactor>
    <text evidence="13">Binds 1 zinc ion per subunit.</text>
</comment>
<dbReference type="InterPro" id="IPR045864">
    <property type="entry name" value="aa-tRNA-synth_II/BPL/LPL"/>
</dbReference>
<dbReference type="FunFam" id="3.40.50.800:FF:000001">
    <property type="entry name" value="Threonine--tRNA ligase"/>
    <property type="match status" value="1"/>
</dbReference>
<gene>
    <name evidence="13 15" type="primary">thrS</name>
    <name evidence="15" type="ORF">ENL19_00090</name>
</gene>
<proteinExistence type="inferred from homology"/>
<keyword evidence="3 13" id="KW-0820">tRNA-binding</keyword>
<evidence type="ECO:0000256" key="8">
    <source>
        <dbReference type="ARBA" id="ARBA00022840"/>
    </source>
</evidence>
<comment type="caution">
    <text evidence="13">Lacks conserved residue(s) required for the propagation of feature annotation.</text>
</comment>
<keyword evidence="9 13" id="KW-0694">RNA-binding</keyword>
<dbReference type="NCBIfam" id="TIGR00418">
    <property type="entry name" value="thrS"/>
    <property type="match status" value="1"/>
</dbReference>
<dbReference type="InterPro" id="IPR002314">
    <property type="entry name" value="aa-tRNA-synt_IIb"/>
</dbReference>
<keyword evidence="6 13" id="KW-0547">Nucleotide-binding</keyword>
<dbReference type="EMBL" id="DRTB01000007">
    <property type="protein sequence ID" value="HHE04443.1"/>
    <property type="molecule type" value="Genomic_DNA"/>
</dbReference>
<evidence type="ECO:0000259" key="14">
    <source>
        <dbReference type="PROSITE" id="PS50862"/>
    </source>
</evidence>
<dbReference type="PANTHER" id="PTHR11451">
    <property type="entry name" value="THREONINE-TRNA LIGASE"/>
    <property type="match status" value="1"/>
</dbReference>
<evidence type="ECO:0000256" key="3">
    <source>
        <dbReference type="ARBA" id="ARBA00022555"/>
    </source>
</evidence>
<dbReference type="FunFam" id="3.30.930.10:FF:000002">
    <property type="entry name" value="Threonine--tRNA ligase"/>
    <property type="match status" value="1"/>
</dbReference>
<dbReference type="InterPro" id="IPR002320">
    <property type="entry name" value="Thr-tRNA-ligase_IIa"/>
</dbReference>
<dbReference type="SUPFAM" id="SSF55186">
    <property type="entry name" value="ThrRS/AlaRS common domain"/>
    <property type="match status" value="1"/>
</dbReference>
<comment type="catalytic activity">
    <reaction evidence="12 13">
        <text>tRNA(Thr) + L-threonine + ATP = L-threonyl-tRNA(Thr) + AMP + diphosphate + H(+)</text>
        <dbReference type="Rhea" id="RHEA:24624"/>
        <dbReference type="Rhea" id="RHEA-COMP:9670"/>
        <dbReference type="Rhea" id="RHEA-COMP:9704"/>
        <dbReference type="ChEBI" id="CHEBI:15378"/>
        <dbReference type="ChEBI" id="CHEBI:30616"/>
        <dbReference type="ChEBI" id="CHEBI:33019"/>
        <dbReference type="ChEBI" id="CHEBI:57926"/>
        <dbReference type="ChEBI" id="CHEBI:78442"/>
        <dbReference type="ChEBI" id="CHEBI:78534"/>
        <dbReference type="ChEBI" id="CHEBI:456215"/>
        <dbReference type="EC" id="6.1.1.3"/>
    </reaction>
</comment>
<dbReference type="Gene3D" id="3.40.50.800">
    <property type="entry name" value="Anticodon-binding domain"/>
    <property type="match status" value="1"/>
</dbReference>
<keyword evidence="4 13" id="KW-0436">Ligase</keyword>
<evidence type="ECO:0000256" key="13">
    <source>
        <dbReference type="HAMAP-Rule" id="MF_00184"/>
    </source>
</evidence>
<comment type="caution">
    <text evidence="15">The sequence shown here is derived from an EMBL/GenBank/DDBJ whole genome shotgun (WGS) entry which is preliminary data.</text>
</comment>
<dbReference type="PRINTS" id="PR01047">
    <property type="entry name" value="TRNASYNTHTHR"/>
</dbReference>
<dbReference type="InterPro" id="IPR012947">
    <property type="entry name" value="tRNA_SAD"/>
</dbReference>
<dbReference type="FunFam" id="3.30.980.10:FF:000005">
    <property type="entry name" value="Threonyl-tRNA synthetase, mitochondrial"/>
    <property type="match status" value="1"/>
</dbReference>
<evidence type="ECO:0000256" key="12">
    <source>
        <dbReference type="ARBA" id="ARBA00049515"/>
    </source>
</evidence>
<dbReference type="CDD" id="cd00860">
    <property type="entry name" value="ThrRS_anticodon"/>
    <property type="match status" value="1"/>
</dbReference>
<dbReference type="CDD" id="cd00771">
    <property type="entry name" value="ThrRS_core"/>
    <property type="match status" value="1"/>
</dbReference>
<dbReference type="HAMAP" id="MF_00184">
    <property type="entry name" value="Thr_tRNA_synth"/>
    <property type="match status" value="1"/>
</dbReference>
<dbReference type="EC" id="6.1.1.3" evidence="13"/>
<dbReference type="InterPro" id="IPR018163">
    <property type="entry name" value="Thr/Ala-tRNA-synth_IIc_edit"/>
</dbReference>
<name>A0A7C5DGD9_UNCW3</name>
<evidence type="ECO:0000313" key="15">
    <source>
        <dbReference type="EMBL" id="HHE04443.1"/>
    </source>
</evidence>
<dbReference type="GO" id="GO:0000049">
    <property type="term" value="F:tRNA binding"/>
    <property type="evidence" value="ECO:0007669"/>
    <property type="project" value="UniProtKB-KW"/>
</dbReference>
<evidence type="ECO:0000256" key="5">
    <source>
        <dbReference type="ARBA" id="ARBA00022723"/>
    </source>
</evidence>
<evidence type="ECO:0000256" key="1">
    <source>
        <dbReference type="ARBA" id="ARBA00008226"/>
    </source>
</evidence>
<dbReference type="Proteomes" id="UP000886110">
    <property type="component" value="Unassembled WGS sequence"/>
</dbReference>
<keyword evidence="7 13" id="KW-0862">Zinc</keyword>
<feature type="binding site" evidence="13">
    <location>
        <position position="512"/>
    </location>
    <ligand>
        <name>Zn(2+)</name>
        <dbReference type="ChEBI" id="CHEBI:29105"/>
        <note>catalytic</note>
    </ligand>
</feature>
<dbReference type="InterPro" id="IPR036621">
    <property type="entry name" value="Anticodon-bd_dom_sf"/>
</dbReference>
<reference evidence="15" key="1">
    <citation type="journal article" date="2020" name="mSystems">
        <title>Genome- and Community-Level Interaction Insights into Carbon Utilization and Element Cycling Functions of Hydrothermarchaeota in Hydrothermal Sediment.</title>
        <authorList>
            <person name="Zhou Z."/>
            <person name="Liu Y."/>
            <person name="Xu W."/>
            <person name="Pan J."/>
            <person name="Luo Z.H."/>
            <person name="Li M."/>
        </authorList>
    </citation>
    <scope>NUCLEOTIDE SEQUENCE [LARGE SCALE GENOMIC DNA]</scope>
    <source>
        <strain evidence="15">HyVt-74</strain>
    </source>
</reference>
<dbReference type="InterPro" id="IPR033728">
    <property type="entry name" value="ThrRS_core"/>
</dbReference>
<dbReference type="FunFam" id="3.30.54.20:FF:000002">
    <property type="entry name" value="Threonine--tRNA ligase"/>
    <property type="match status" value="1"/>
</dbReference>
<dbReference type="GO" id="GO:0005524">
    <property type="term" value="F:ATP binding"/>
    <property type="evidence" value="ECO:0007669"/>
    <property type="project" value="UniProtKB-UniRule"/>
</dbReference>
<dbReference type="InterPro" id="IPR004154">
    <property type="entry name" value="Anticodon-bd"/>
</dbReference>
<organism evidence="15">
    <name type="scientific">candidate division WOR-3 bacterium</name>
    <dbReference type="NCBI Taxonomy" id="2052148"/>
    <lineage>
        <taxon>Bacteria</taxon>
        <taxon>Bacteria division WOR-3</taxon>
    </lineage>
</organism>
<keyword evidence="2 13" id="KW-0963">Cytoplasm</keyword>
<dbReference type="PANTHER" id="PTHR11451:SF44">
    <property type="entry name" value="THREONINE--TRNA LIGASE, CHLOROPLASTIC_MITOCHONDRIAL 2"/>
    <property type="match status" value="1"/>
</dbReference>
<dbReference type="GO" id="GO:0005737">
    <property type="term" value="C:cytoplasm"/>
    <property type="evidence" value="ECO:0007669"/>
    <property type="project" value="UniProtKB-SubCell"/>
</dbReference>
<evidence type="ECO:0000256" key="11">
    <source>
        <dbReference type="ARBA" id="ARBA00023146"/>
    </source>
</evidence>
<comment type="subunit">
    <text evidence="13">Homodimer.</text>
</comment>
<dbReference type="Gene3D" id="3.30.930.10">
    <property type="entry name" value="Bira Bifunctional Protein, Domain 2"/>
    <property type="match status" value="1"/>
</dbReference>
<evidence type="ECO:0000256" key="10">
    <source>
        <dbReference type="ARBA" id="ARBA00022917"/>
    </source>
</evidence>
<dbReference type="InterPro" id="IPR047246">
    <property type="entry name" value="ThrRS_anticodon"/>
</dbReference>
<protein>
    <recommendedName>
        <fullName evidence="13">Threonine--tRNA ligase</fullName>
        <ecNumber evidence="13">6.1.1.3</ecNumber>
    </recommendedName>
    <alternativeName>
        <fullName evidence="13">Threonyl-tRNA synthetase</fullName>
        <shortName evidence="13">ThrRS</shortName>
    </alternativeName>
</protein>
<keyword evidence="5 13" id="KW-0479">Metal-binding</keyword>
<dbReference type="SMART" id="SM00863">
    <property type="entry name" value="tRNA_SAD"/>
    <property type="match status" value="1"/>
</dbReference>